<evidence type="ECO:0000313" key="3">
    <source>
        <dbReference type="Proteomes" id="UP001459277"/>
    </source>
</evidence>
<evidence type="ECO:0000313" key="2">
    <source>
        <dbReference type="EMBL" id="KAL0015381.1"/>
    </source>
</evidence>
<gene>
    <name evidence="2" type="ORF">SO802_002450</name>
</gene>
<accession>A0AAW2E2W3</accession>
<organism evidence="2 3">
    <name type="scientific">Lithocarpus litseifolius</name>
    <dbReference type="NCBI Taxonomy" id="425828"/>
    <lineage>
        <taxon>Eukaryota</taxon>
        <taxon>Viridiplantae</taxon>
        <taxon>Streptophyta</taxon>
        <taxon>Embryophyta</taxon>
        <taxon>Tracheophyta</taxon>
        <taxon>Spermatophyta</taxon>
        <taxon>Magnoliopsida</taxon>
        <taxon>eudicotyledons</taxon>
        <taxon>Gunneridae</taxon>
        <taxon>Pentapetalae</taxon>
        <taxon>rosids</taxon>
        <taxon>fabids</taxon>
        <taxon>Fagales</taxon>
        <taxon>Fagaceae</taxon>
        <taxon>Lithocarpus</taxon>
    </lineage>
</organism>
<name>A0AAW2E2W3_9ROSI</name>
<proteinExistence type="predicted"/>
<feature type="compositionally biased region" description="Acidic residues" evidence="1">
    <location>
        <begin position="73"/>
        <end position="92"/>
    </location>
</feature>
<keyword evidence="3" id="KW-1185">Reference proteome</keyword>
<dbReference type="EMBL" id="JAZDWU010000001">
    <property type="protein sequence ID" value="KAL0015381.1"/>
    <property type="molecule type" value="Genomic_DNA"/>
</dbReference>
<evidence type="ECO:0000256" key="1">
    <source>
        <dbReference type="SAM" id="MobiDB-lite"/>
    </source>
</evidence>
<protein>
    <submittedName>
        <fullName evidence="2">Uncharacterized protein</fullName>
    </submittedName>
</protein>
<dbReference type="Proteomes" id="UP001459277">
    <property type="component" value="Unassembled WGS sequence"/>
</dbReference>
<comment type="caution">
    <text evidence="2">The sequence shown here is derived from an EMBL/GenBank/DDBJ whole genome shotgun (WGS) entry which is preliminary data.</text>
</comment>
<sequence length="170" mass="19621">MEHDEWRPAQELGGVRCLTPFYLHTLTLVLESGYSMPSARSLSLVPKPKPGRELVEDLTWSLKSELSAHSPTEEEEEYIGDEGDGEEGKEGEEEGEDFYLSLIWTVNDFYPTKSQKVFDTLLDRYQIPEHIPFQLPRMFERCYLGKTTDVGMYDAMFTMGLRLPLTELHH</sequence>
<dbReference type="AlphaFoldDB" id="A0AAW2E2W3"/>
<feature type="region of interest" description="Disordered" evidence="1">
    <location>
        <begin position="65"/>
        <end position="92"/>
    </location>
</feature>
<reference evidence="2 3" key="1">
    <citation type="submission" date="2024-01" db="EMBL/GenBank/DDBJ databases">
        <title>A telomere-to-telomere, gap-free genome of sweet tea (Lithocarpus litseifolius).</title>
        <authorList>
            <person name="Zhou J."/>
        </authorList>
    </citation>
    <scope>NUCLEOTIDE SEQUENCE [LARGE SCALE GENOMIC DNA]</scope>
    <source>
        <strain evidence="2">Zhou-2022a</strain>
        <tissue evidence="2">Leaf</tissue>
    </source>
</reference>